<dbReference type="AlphaFoldDB" id="A0A5J4VCX1"/>
<name>A0A5J4VCX1_9EUKA</name>
<reference evidence="1 2" key="1">
    <citation type="submission" date="2019-03" db="EMBL/GenBank/DDBJ databases">
        <title>Single cell metagenomics reveals metabolic interactions within the superorganism composed of flagellate Streblomastix strix and complex community of Bacteroidetes bacteria on its surface.</title>
        <authorList>
            <person name="Treitli S.C."/>
            <person name="Kolisko M."/>
            <person name="Husnik F."/>
            <person name="Keeling P."/>
            <person name="Hampl V."/>
        </authorList>
    </citation>
    <scope>NUCLEOTIDE SEQUENCE [LARGE SCALE GENOMIC DNA]</scope>
    <source>
        <strain evidence="1">ST1C</strain>
    </source>
</reference>
<protein>
    <submittedName>
        <fullName evidence="1">Uncharacterized protein</fullName>
    </submittedName>
</protein>
<accession>A0A5J4VCX1</accession>
<dbReference type="Proteomes" id="UP000324800">
    <property type="component" value="Unassembled WGS sequence"/>
</dbReference>
<proteinExistence type="predicted"/>
<sequence>MFIKDIDRVVGGYLFKKCNQKLFNRASTHFGRDNKTLLEQCKGPDRMMYPNLDKLLQPFMLYLKYNQTIQKLFAIAKTKLFPKDNEFAYAKPEKMEKGVSDILRSTKNYMSIDTETVEEQDQNDELIQAQLLPLSIVIGAQLNYKVQQKYIDNNTKDFMKNYIERMWELVNKVNEANLA</sequence>
<organism evidence="1 2">
    <name type="scientific">Streblomastix strix</name>
    <dbReference type="NCBI Taxonomy" id="222440"/>
    <lineage>
        <taxon>Eukaryota</taxon>
        <taxon>Metamonada</taxon>
        <taxon>Preaxostyla</taxon>
        <taxon>Oxymonadida</taxon>
        <taxon>Streblomastigidae</taxon>
        <taxon>Streblomastix</taxon>
    </lineage>
</organism>
<gene>
    <name evidence="1" type="ORF">EZS28_024158</name>
</gene>
<evidence type="ECO:0000313" key="2">
    <source>
        <dbReference type="Proteomes" id="UP000324800"/>
    </source>
</evidence>
<evidence type="ECO:0000313" key="1">
    <source>
        <dbReference type="EMBL" id="KAA6380315.1"/>
    </source>
</evidence>
<dbReference type="EMBL" id="SNRW01007974">
    <property type="protein sequence ID" value="KAA6380315.1"/>
    <property type="molecule type" value="Genomic_DNA"/>
</dbReference>
<comment type="caution">
    <text evidence="1">The sequence shown here is derived from an EMBL/GenBank/DDBJ whole genome shotgun (WGS) entry which is preliminary data.</text>
</comment>